<sequence length="87" mass="9976">MGHLKIFQKIINHKINSITGRELLKYGKQFQISITNEQAEQIAAHLRGKNVNIFNDGERKNLINELANIVGNKKANEINRLFVSFTK</sequence>
<evidence type="ECO:0000313" key="2">
    <source>
        <dbReference type="Proteomes" id="UP000682111"/>
    </source>
</evidence>
<name>A0A919WEQ8_9BACI</name>
<evidence type="ECO:0000313" key="1">
    <source>
        <dbReference type="EMBL" id="GIN60443.1"/>
    </source>
</evidence>
<comment type="caution">
    <text evidence="1">The sequence shown here is derived from an EMBL/GenBank/DDBJ whole genome shotgun (WGS) entry which is preliminary data.</text>
</comment>
<dbReference type="Pfam" id="PF11116">
    <property type="entry name" value="DUF2624"/>
    <property type="match status" value="1"/>
</dbReference>
<evidence type="ECO:0008006" key="3">
    <source>
        <dbReference type="Google" id="ProtNLM"/>
    </source>
</evidence>
<protein>
    <recommendedName>
        <fullName evidence="3">tRNA methyltransferase</fullName>
    </recommendedName>
</protein>
<reference evidence="1" key="1">
    <citation type="submission" date="2021-03" db="EMBL/GenBank/DDBJ databases">
        <title>Antimicrobial resistance genes in bacteria isolated from Japanese honey, and their potential for conferring macrolide and lincosamide resistance in the American foulbrood pathogen Paenibacillus larvae.</title>
        <authorList>
            <person name="Okamoto M."/>
            <person name="Kumagai M."/>
            <person name="Kanamori H."/>
            <person name="Takamatsu D."/>
        </authorList>
    </citation>
    <scope>NUCLEOTIDE SEQUENCE</scope>
    <source>
        <strain evidence="1">J27TS8</strain>
    </source>
</reference>
<organism evidence="1 2">
    <name type="scientific">Robertmurraya siralis</name>
    <dbReference type="NCBI Taxonomy" id="77777"/>
    <lineage>
        <taxon>Bacteria</taxon>
        <taxon>Bacillati</taxon>
        <taxon>Bacillota</taxon>
        <taxon>Bacilli</taxon>
        <taxon>Bacillales</taxon>
        <taxon>Bacillaceae</taxon>
        <taxon>Robertmurraya</taxon>
    </lineage>
</organism>
<accession>A0A919WEQ8</accession>
<dbReference type="EMBL" id="BORC01000001">
    <property type="protein sequence ID" value="GIN60443.1"/>
    <property type="molecule type" value="Genomic_DNA"/>
</dbReference>
<proteinExistence type="predicted"/>
<dbReference type="InterPro" id="IPR020277">
    <property type="entry name" value="DUF2624"/>
</dbReference>
<keyword evidence="2" id="KW-1185">Reference proteome</keyword>
<dbReference type="RefSeq" id="WP_373315019.1">
    <property type="nucleotide sequence ID" value="NZ_BORC01000001.1"/>
</dbReference>
<gene>
    <name evidence="1" type="primary">yqfT</name>
    <name evidence="1" type="ORF">J27TS8_04360</name>
</gene>
<dbReference type="Proteomes" id="UP000682111">
    <property type="component" value="Unassembled WGS sequence"/>
</dbReference>
<dbReference type="AlphaFoldDB" id="A0A919WEQ8"/>